<dbReference type="GeneID" id="300292570"/>
<keyword evidence="1" id="KW-0449">Lipoprotein</keyword>
<proteinExistence type="predicted"/>
<protein>
    <submittedName>
        <fullName evidence="1">Basic membrane lipoprotein Med (Substrate-binding protein (PBP1-ABC) superfamily)</fullName>
    </submittedName>
</protein>
<sequence length="119" mass="12287">MLTDDRGLAGPEAAASWQGMQRASSATSIKIQHLAVVGKQTPENAEGFFNTLGVQRCRMVVAVGAAPVAALVAGHKRFPDVQYLVVGVSPDPAVPAVSGVSAEDLAAGVERQVYSAADR</sequence>
<organism evidence="1 2">
    <name type="scientific">Micromonospora echinospora</name>
    <name type="common">Micromonospora purpurea</name>
    <dbReference type="NCBI Taxonomy" id="1877"/>
    <lineage>
        <taxon>Bacteria</taxon>
        <taxon>Bacillati</taxon>
        <taxon>Actinomycetota</taxon>
        <taxon>Actinomycetes</taxon>
        <taxon>Micromonosporales</taxon>
        <taxon>Micromonosporaceae</taxon>
        <taxon>Micromonospora</taxon>
    </lineage>
</organism>
<dbReference type="RefSeq" id="WP_184683062.1">
    <property type="nucleotide sequence ID" value="NZ_JACHJC010000001.1"/>
</dbReference>
<dbReference type="EMBL" id="JACHJC010000001">
    <property type="protein sequence ID" value="MBB5112142.1"/>
    <property type="molecule type" value="Genomic_DNA"/>
</dbReference>
<evidence type="ECO:0000313" key="1">
    <source>
        <dbReference type="EMBL" id="MBB5112142.1"/>
    </source>
</evidence>
<dbReference type="Proteomes" id="UP000618986">
    <property type="component" value="Unassembled WGS sequence"/>
</dbReference>
<keyword evidence="2" id="KW-1185">Reference proteome</keyword>
<name>A0ABR6M9V7_MICEC</name>
<accession>A0ABR6M9V7</accession>
<reference evidence="1 2" key="1">
    <citation type="submission" date="2020-08" db="EMBL/GenBank/DDBJ databases">
        <title>Sequencing the genomes of 1000 actinobacteria strains.</title>
        <authorList>
            <person name="Klenk H.-P."/>
        </authorList>
    </citation>
    <scope>NUCLEOTIDE SEQUENCE [LARGE SCALE GENOMIC DNA]</scope>
    <source>
        <strain evidence="1 2">DSM 43036</strain>
    </source>
</reference>
<gene>
    <name evidence="1" type="ORF">FHU28_001981</name>
</gene>
<dbReference type="Gene3D" id="3.40.50.2300">
    <property type="match status" value="1"/>
</dbReference>
<evidence type="ECO:0000313" key="2">
    <source>
        <dbReference type="Proteomes" id="UP000618986"/>
    </source>
</evidence>
<comment type="caution">
    <text evidence="1">The sequence shown here is derived from an EMBL/GenBank/DDBJ whole genome shotgun (WGS) entry which is preliminary data.</text>
</comment>